<keyword evidence="1" id="KW-0175">Coiled coil</keyword>
<keyword evidence="3" id="KW-1185">Reference proteome</keyword>
<dbReference type="Proteomes" id="UP000585474">
    <property type="component" value="Unassembled WGS sequence"/>
</dbReference>
<comment type="caution">
    <text evidence="2">The sequence shown here is derived from an EMBL/GenBank/DDBJ whole genome shotgun (WGS) entry which is preliminary data.</text>
</comment>
<evidence type="ECO:0000313" key="3">
    <source>
        <dbReference type="Proteomes" id="UP000585474"/>
    </source>
</evidence>
<sequence>MYFKARPGLTIIGRYTSNIKGWKKKFFFVSEDDWSSPMDYLGSLEFRDRLYNKISSLNEVKKERTSPQPHNQFRLLGKTLTRGKRMLATPPTLELMRGTLVFLGMVLELETSVVKDLAKVEKLTQAFLLPADKEMEGKLLLDETTRDFETRVPELAIDKECSDFTLAKLEKETTDLKRDKERSDLALEKLEKEVAELKRKDNLANKLAIEEFKAFEEYKEAV</sequence>
<feature type="coiled-coil region" evidence="1">
    <location>
        <begin position="166"/>
        <end position="207"/>
    </location>
</feature>
<gene>
    <name evidence="2" type="ORF">Acr_02g0009940</name>
</gene>
<evidence type="ECO:0000313" key="2">
    <source>
        <dbReference type="EMBL" id="GFY82754.1"/>
    </source>
</evidence>
<evidence type="ECO:0000256" key="1">
    <source>
        <dbReference type="SAM" id="Coils"/>
    </source>
</evidence>
<name>A0A7J0E8E3_9ERIC</name>
<dbReference type="AlphaFoldDB" id="A0A7J0E8E3"/>
<dbReference type="EMBL" id="BJWL01000002">
    <property type="protein sequence ID" value="GFY82754.1"/>
    <property type="molecule type" value="Genomic_DNA"/>
</dbReference>
<organism evidence="2 3">
    <name type="scientific">Actinidia rufa</name>
    <dbReference type="NCBI Taxonomy" id="165716"/>
    <lineage>
        <taxon>Eukaryota</taxon>
        <taxon>Viridiplantae</taxon>
        <taxon>Streptophyta</taxon>
        <taxon>Embryophyta</taxon>
        <taxon>Tracheophyta</taxon>
        <taxon>Spermatophyta</taxon>
        <taxon>Magnoliopsida</taxon>
        <taxon>eudicotyledons</taxon>
        <taxon>Gunneridae</taxon>
        <taxon>Pentapetalae</taxon>
        <taxon>asterids</taxon>
        <taxon>Ericales</taxon>
        <taxon>Actinidiaceae</taxon>
        <taxon>Actinidia</taxon>
    </lineage>
</organism>
<accession>A0A7J0E8E3</accession>
<proteinExistence type="predicted"/>
<reference evidence="2 3" key="1">
    <citation type="submission" date="2019-07" db="EMBL/GenBank/DDBJ databases">
        <title>De Novo Assembly of kiwifruit Actinidia rufa.</title>
        <authorList>
            <person name="Sugita-Konishi S."/>
            <person name="Sato K."/>
            <person name="Mori E."/>
            <person name="Abe Y."/>
            <person name="Kisaki G."/>
            <person name="Hamano K."/>
            <person name="Suezawa K."/>
            <person name="Otani M."/>
            <person name="Fukuda T."/>
            <person name="Manabe T."/>
            <person name="Gomi K."/>
            <person name="Tabuchi M."/>
            <person name="Akimitsu K."/>
            <person name="Kataoka I."/>
        </authorList>
    </citation>
    <scope>NUCLEOTIDE SEQUENCE [LARGE SCALE GENOMIC DNA]</scope>
    <source>
        <strain evidence="3">cv. Fuchu</strain>
    </source>
</reference>
<protein>
    <submittedName>
        <fullName evidence="2">Uncharacterized protein</fullName>
    </submittedName>
</protein>